<protein>
    <submittedName>
        <fullName evidence="3">Uncharacterized membrane protein YeiB</fullName>
    </submittedName>
</protein>
<proteinExistence type="predicted"/>
<evidence type="ECO:0000259" key="2">
    <source>
        <dbReference type="Pfam" id="PF04235"/>
    </source>
</evidence>
<feature type="transmembrane region" description="Helical" evidence="1">
    <location>
        <begin position="99"/>
        <end position="118"/>
    </location>
</feature>
<feature type="transmembrane region" description="Helical" evidence="1">
    <location>
        <begin position="263"/>
        <end position="283"/>
    </location>
</feature>
<reference evidence="4" key="1">
    <citation type="submission" date="2016-10" db="EMBL/GenBank/DDBJ databases">
        <authorList>
            <person name="Varghese N."/>
            <person name="Submissions S."/>
        </authorList>
    </citation>
    <scope>NUCLEOTIDE SEQUENCE [LARGE SCALE GENOMIC DNA]</scope>
    <source>
        <strain evidence="4">CGMCC 4.3530</strain>
    </source>
</reference>
<keyword evidence="1" id="KW-1133">Transmembrane helix</keyword>
<dbReference type="InterPro" id="IPR007349">
    <property type="entry name" value="DUF418"/>
</dbReference>
<dbReference type="PANTHER" id="PTHR30590">
    <property type="entry name" value="INNER MEMBRANE PROTEIN"/>
    <property type="match status" value="1"/>
</dbReference>
<feature type="transmembrane region" description="Helical" evidence="1">
    <location>
        <begin position="124"/>
        <end position="141"/>
    </location>
</feature>
<name>A0A1H3QEN4_9PSEU</name>
<dbReference type="PANTHER" id="PTHR30590:SF3">
    <property type="entry name" value="HYPOTHETICAL MEMBRANE SPANNING PROTEIN"/>
    <property type="match status" value="1"/>
</dbReference>
<feature type="transmembrane region" description="Helical" evidence="1">
    <location>
        <begin position="222"/>
        <end position="243"/>
    </location>
</feature>
<dbReference type="InterPro" id="IPR052529">
    <property type="entry name" value="Bact_Transport_Assoc"/>
</dbReference>
<keyword evidence="1" id="KW-0472">Membrane</keyword>
<feature type="transmembrane region" description="Helical" evidence="1">
    <location>
        <begin position="69"/>
        <end position="87"/>
    </location>
</feature>
<feature type="transmembrane region" description="Helical" evidence="1">
    <location>
        <begin position="28"/>
        <end position="49"/>
    </location>
</feature>
<gene>
    <name evidence="3" type="ORF">SAMN05216215_10473</name>
</gene>
<dbReference type="Pfam" id="PF04235">
    <property type="entry name" value="DUF418"/>
    <property type="match status" value="1"/>
</dbReference>
<dbReference type="STRING" id="418495.SAMN05216215_10473"/>
<evidence type="ECO:0000256" key="1">
    <source>
        <dbReference type="SAM" id="Phobius"/>
    </source>
</evidence>
<dbReference type="Proteomes" id="UP000199529">
    <property type="component" value="Unassembled WGS sequence"/>
</dbReference>
<accession>A0A1H3QEN4</accession>
<feature type="domain" description="DUF418" evidence="2">
    <location>
        <begin position="179"/>
        <end position="330"/>
    </location>
</feature>
<keyword evidence="1" id="KW-0812">Transmembrane</keyword>
<keyword evidence="4" id="KW-1185">Reference proteome</keyword>
<dbReference type="AlphaFoldDB" id="A0A1H3QEN4"/>
<dbReference type="EMBL" id="FNOK01000047">
    <property type="protein sequence ID" value="SDZ11169.1"/>
    <property type="molecule type" value="Genomic_DNA"/>
</dbReference>
<feature type="transmembrane region" description="Helical" evidence="1">
    <location>
        <begin position="292"/>
        <end position="312"/>
    </location>
</feature>
<feature type="transmembrane region" description="Helical" evidence="1">
    <location>
        <begin position="153"/>
        <end position="179"/>
    </location>
</feature>
<sequence>MWIAGVWSMTTAVAAQPVRRRIGDLDSLRGFALCGILFVNIPDIVHMGWGPAIGVADPVRSALNMFVQQRFHPIFAFLFGVGFALFLDRATGRAARPRVLLLRRLLALLVIGVGHQFLLPGEPLLIYAIVGLIVLLPTSVLPRWVALWGGVGLLAVGLFGLNGGVGLVPGLFLLGAAAVRYGVIDTLDRRAGQLAITFGLAVVLAGLGLWLQVNSKGSSSFFTIWAAAGLLGGLAYASGFLLLCRTRAGGALSAAFAPLGRMALTNFITATLLTLAVAPLIGLERDSIRYDLMLLLAVGILAVQWGFSRWWLSRFAYGPLEWAWRCVTWWNRVPLRGRAV</sequence>
<evidence type="ECO:0000313" key="4">
    <source>
        <dbReference type="Proteomes" id="UP000199529"/>
    </source>
</evidence>
<evidence type="ECO:0000313" key="3">
    <source>
        <dbReference type="EMBL" id="SDZ11169.1"/>
    </source>
</evidence>
<feature type="transmembrane region" description="Helical" evidence="1">
    <location>
        <begin position="191"/>
        <end position="210"/>
    </location>
</feature>
<organism evidence="3 4">
    <name type="scientific">Saccharopolyspora shandongensis</name>
    <dbReference type="NCBI Taxonomy" id="418495"/>
    <lineage>
        <taxon>Bacteria</taxon>
        <taxon>Bacillati</taxon>
        <taxon>Actinomycetota</taxon>
        <taxon>Actinomycetes</taxon>
        <taxon>Pseudonocardiales</taxon>
        <taxon>Pseudonocardiaceae</taxon>
        <taxon>Saccharopolyspora</taxon>
    </lineage>
</organism>